<proteinExistence type="predicted"/>
<dbReference type="KEGG" id="dfe:Dfer_5221"/>
<dbReference type="SUPFAM" id="SSF52540">
    <property type="entry name" value="P-loop containing nucleoside triphosphate hydrolases"/>
    <property type="match status" value="1"/>
</dbReference>
<evidence type="ECO:0000313" key="1">
    <source>
        <dbReference type="EMBL" id="ACT96419.1"/>
    </source>
</evidence>
<protein>
    <submittedName>
        <fullName evidence="1">Uncharacterized protein</fullName>
    </submittedName>
</protein>
<dbReference type="AlphaFoldDB" id="C6VT55"/>
<keyword evidence="2" id="KW-1185">Reference proteome</keyword>
<reference evidence="1 2" key="1">
    <citation type="journal article" date="2009" name="Stand. Genomic Sci.">
        <title>Complete genome sequence of Dyadobacter fermentans type strain (NS114).</title>
        <authorList>
            <person name="Lang E."/>
            <person name="Lapidus A."/>
            <person name="Chertkov O."/>
            <person name="Brettin T."/>
            <person name="Detter J.C."/>
            <person name="Han C."/>
            <person name="Copeland A."/>
            <person name="Glavina Del Rio T."/>
            <person name="Nolan M."/>
            <person name="Chen F."/>
            <person name="Lucas S."/>
            <person name="Tice H."/>
            <person name="Cheng J.F."/>
            <person name="Land M."/>
            <person name="Hauser L."/>
            <person name="Chang Y.J."/>
            <person name="Jeffries C.D."/>
            <person name="Kopitz M."/>
            <person name="Bruce D."/>
            <person name="Goodwin L."/>
            <person name="Pitluck S."/>
            <person name="Ovchinnikova G."/>
            <person name="Pati A."/>
            <person name="Ivanova N."/>
            <person name="Mavrommatis K."/>
            <person name="Chen A."/>
            <person name="Palaniappan K."/>
            <person name="Chain P."/>
            <person name="Bristow J."/>
            <person name="Eisen J.A."/>
            <person name="Markowitz V."/>
            <person name="Hugenholtz P."/>
            <person name="Goker M."/>
            <person name="Rohde M."/>
            <person name="Kyrpides N.C."/>
            <person name="Klenk H.P."/>
        </authorList>
    </citation>
    <scope>NUCLEOTIDE SEQUENCE [LARGE SCALE GENOMIC DNA]</scope>
    <source>
        <strain evidence="2">ATCC 700827 / DSM 18053 / CIP 107007 / KCTC 52180 / NS114</strain>
    </source>
</reference>
<dbReference type="InterPro" id="IPR027417">
    <property type="entry name" value="P-loop_NTPase"/>
</dbReference>
<dbReference type="HOGENOM" id="CLU_464349_0_0_10"/>
<dbReference type="GO" id="GO:0000731">
    <property type="term" value="P:DNA synthesis involved in DNA repair"/>
    <property type="evidence" value="ECO:0007669"/>
    <property type="project" value="TreeGrafter"/>
</dbReference>
<sequence length="587" mass="67681">MNLKTVKIENVKGIEEREFSLDAIPNKPNILVAPNGFGKSSFAIAFNSLRSNRIELDENNYYLGKSENRPSLSISLTDGRILIADDNQNTIGDVFDVFVINNQTEPKSVVQSFGGRSFAKTSLDIVTTVLVNTIPERIGFDYSSANMKRAFGLNGNRVLLNIGELFSSANLLNEIVAKIDFSRFGLVNNSRTIAHGVTSINEQTGTGSDIKQWIERELLPSFRALEELTKLANVIATYNFSIISDEVDLYLSAWQIIQVKDSMGGRFKKAVKYLDYLREKDQLTQTISSFNPVGDRFDLSPKEVRNKLTIKWPKAHEVSNGQRDILTFIALLLKSRRDFKKDNCILIIDEIFDYLDDANLIAFQYYISTFIDEMKRAKRRIFPILLTHLDPKFFNHFCFNDNRIKVCYLKEVRLRPNKEILKIIYKREDPKVKIDLDLYYFHYHPNFDDVNLLAEFTALKLNTDWATPSNFWKKIAREVRRYLLEDSPFDPISVCFGARVRIEKLVYDKIESDEFKEIFLNEKRGTKEKLRYAESINVVLPEIYFLLGIVYNTSLHLTEGQDVSQSLGLRLENSTIKEMISNIFKDV</sequence>
<dbReference type="eggNOG" id="COG1195">
    <property type="taxonomic scope" value="Bacteria"/>
</dbReference>
<name>C6VT55_DYAFD</name>
<dbReference type="GO" id="GO:0006302">
    <property type="term" value="P:double-strand break repair"/>
    <property type="evidence" value="ECO:0007669"/>
    <property type="project" value="TreeGrafter"/>
</dbReference>
<dbReference type="PANTHER" id="PTHR32182">
    <property type="entry name" value="DNA REPLICATION AND REPAIR PROTEIN RECF"/>
    <property type="match status" value="1"/>
</dbReference>
<dbReference type="STRING" id="471854.Dfer_5221"/>
<accession>C6VT55</accession>
<dbReference type="OrthoDB" id="1068645at2"/>
<gene>
    <name evidence="1" type="ordered locus">Dfer_5221</name>
</gene>
<organism evidence="1 2">
    <name type="scientific">Dyadobacter fermentans (strain ATCC 700827 / DSM 18053 / CIP 107007 / KCTC 52180 / NS114)</name>
    <dbReference type="NCBI Taxonomy" id="471854"/>
    <lineage>
        <taxon>Bacteria</taxon>
        <taxon>Pseudomonadati</taxon>
        <taxon>Bacteroidota</taxon>
        <taxon>Cytophagia</taxon>
        <taxon>Cytophagales</taxon>
        <taxon>Spirosomataceae</taxon>
        <taxon>Dyadobacter</taxon>
    </lineage>
</organism>
<dbReference type="PANTHER" id="PTHR32182:SF22">
    <property type="entry name" value="ATP-DEPENDENT ENDONUCLEASE, OLD FAMILY-RELATED"/>
    <property type="match status" value="1"/>
</dbReference>
<dbReference type="EMBL" id="CP001619">
    <property type="protein sequence ID" value="ACT96419.1"/>
    <property type="molecule type" value="Genomic_DNA"/>
</dbReference>
<dbReference type="Proteomes" id="UP000002011">
    <property type="component" value="Chromosome"/>
</dbReference>
<evidence type="ECO:0000313" key="2">
    <source>
        <dbReference type="Proteomes" id="UP000002011"/>
    </source>
</evidence>
<dbReference type="Gene3D" id="3.40.50.300">
    <property type="entry name" value="P-loop containing nucleotide triphosphate hydrolases"/>
    <property type="match status" value="1"/>
</dbReference>